<dbReference type="PANTHER" id="PTHR30238:SF4">
    <property type="entry name" value="SLL1022 PROTEIN"/>
    <property type="match status" value="1"/>
</dbReference>
<dbReference type="Proteomes" id="UP000182836">
    <property type="component" value="Unassembled WGS sequence"/>
</dbReference>
<dbReference type="RefSeq" id="WP_043066515.1">
    <property type="nucleotide sequence ID" value="NZ_BJOA01000205.1"/>
</dbReference>
<evidence type="ECO:0000256" key="2">
    <source>
        <dbReference type="ARBA" id="ARBA00007511"/>
    </source>
</evidence>
<evidence type="ECO:0000256" key="1">
    <source>
        <dbReference type="ARBA" id="ARBA00004141"/>
    </source>
</evidence>
<dbReference type="Proteomes" id="UP000037269">
    <property type="component" value="Unassembled WGS sequence"/>
</dbReference>
<feature type="transmembrane region" description="Helical" evidence="6">
    <location>
        <begin position="157"/>
        <end position="174"/>
    </location>
</feature>
<feature type="transmembrane region" description="Helical" evidence="6">
    <location>
        <begin position="40"/>
        <end position="61"/>
    </location>
</feature>
<name>A0A0D1V6P6_ANEMI</name>
<feature type="transmembrane region" description="Helical" evidence="6">
    <location>
        <begin position="96"/>
        <end position="115"/>
    </location>
</feature>
<dbReference type="EMBL" id="FNED01000054">
    <property type="protein sequence ID" value="SDK41585.1"/>
    <property type="molecule type" value="Genomic_DNA"/>
</dbReference>
<keyword evidence="4 6" id="KW-1133">Transmembrane helix</keyword>
<dbReference type="Pfam" id="PF03741">
    <property type="entry name" value="TerC"/>
    <property type="match status" value="1"/>
</dbReference>
<keyword evidence="9" id="KW-1185">Reference proteome</keyword>
<accession>A0A0D1V6P6</accession>
<feature type="transmembrane region" description="Helical" evidence="6">
    <location>
        <begin position="194"/>
        <end position="212"/>
    </location>
</feature>
<dbReference type="PANTHER" id="PTHR30238">
    <property type="entry name" value="MEMBRANE BOUND PREDICTED REDOX MODULATOR"/>
    <property type="match status" value="1"/>
</dbReference>
<dbReference type="OrthoDB" id="5295733at2"/>
<evidence type="ECO:0000313" key="10">
    <source>
        <dbReference type="Proteomes" id="UP000182836"/>
    </source>
</evidence>
<evidence type="ECO:0000313" key="8">
    <source>
        <dbReference type="EMBL" id="SDK41585.1"/>
    </source>
</evidence>
<comment type="subcellular location">
    <subcellularLocation>
        <location evidence="1">Membrane</location>
        <topology evidence="1">Multi-pass membrane protein</topology>
    </subcellularLocation>
</comment>
<dbReference type="AlphaFoldDB" id="A0A0D1V6P6"/>
<evidence type="ECO:0000256" key="4">
    <source>
        <dbReference type="ARBA" id="ARBA00022989"/>
    </source>
</evidence>
<gene>
    <name evidence="7" type="ORF">AF333_02125</name>
    <name evidence="8" type="ORF">SAMN04487909_1547</name>
</gene>
<evidence type="ECO:0000256" key="6">
    <source>
        <dbReference type="SAM" id="Phobius"/>
    </source>
</evidence>
<comment type="similarity">
    <text evidence="2">Belongs to the TerC family.</text>
</comment>
<reference evidence="7 9" key="1">
    <citation type="submission" date="2015-07" db="EMBL/GenBank/DDBJ databases">
        <title>Fjat-14205 dsm 2895.</title>
        <authorList>
            <person name="Liu B."/>
            <person name="Wang J."/>
            <person name="Zhu Y."/>
            <person name="Liu G."/>
            <person name="Chen Q."/>
            <person name="Chen Z."/>
            <person name="Lan J."/>
            <person name="Che J."/>
            <person name="Ge C."/>
            <person name="Shi H."/>
            <person name="Pan Z."/>
            <person name="Liu X."/>
        </authorList>
    </citation>
    <scope>NUCLEOTIDE SEQUENCE [LARGE SCALE GENOMIC DNA]</scope>
    <source>
        <strain evidence="7 9">DSM 2895</strain>
    </source>
</reference>
<reference evidence="8 10" key="2">
    <citation type="submission" date="2016-10" db="EMBL/GenBank/DDBJ databases">
        <authorList>
            <person name="de Groot N.N."/>
        </authorList>
    </citation>
    <scope>NUCLEOTIDE SEQUENCE [LARGE SCALE GENOMIC DNA]</scope>
    <source>
        <strain evidence="8 10">DSM 2895</strain>
    </source>
</reference>
<protein>
    <submittedName>
        <fullName evidence="7 8">Membrane protein</fullName>
    </submittedName>
</protein>
<proteinExistence type="inferred from homology"/>
<dbReference type="InterPro" id="IPR005496">
    <property type="entry name" value="Integral_membrane_TerC"/>
</dbReference>
<evidence type="ECO:0000313" key="9">
    <source>
        <dbReference type="Proteomes" id="UP000037269"/>
    </source>
</evidence>
<dbReference type="GO" id="GO:0016020">
    <property type="term" value="C:membrane"/>
    <property type="evidence" value="ECO:0007669"/>
    <property type="project" value="UniProtKB-SubCell"/>
</dbReference>
<dbReference type="NCBIfam" id="TIGR03717">
    <property type="entry name" value="R_switched_YjbE"/>
    <property type="match status" value="1"/>
</dbReference>
<feature type="transmembrane region" description="Helical" evidence="6">
    <location>
        <begin position="67"/>
        <end position="84"/>
    </location>
</feature>
<dbReference type="GeneID" id="42304009"/>
<evidence type="ECO:0000313" key="7">
    <source>
        <dbReference type="EMBL" id="KON94464.1"/>
    </source>
</evidence>
<feature type="transmembrane region" description="Helical" evidence="6">
    <location>
        <begin position="127"/>
        <end position="145"/>
    </location>
</feature>
<dbReference type="PATRIC" id="fig|47500.8.peg.538"/>
<dbReference type="EMBL" id="LGUG01000004">
    <property type="protein sequence ID" value="KON94464.1"/>
    <property type="molecule type" value="Genomic_DNA"/>
</dbReference>
<organism evidence="7 9">
    <name type="scientific">Aneurinibacillus migulanus</name>
    <name type="common">Bacillus migulanus</name>
    <dbReference type="NCBI Taxonomy" id="47500"/>
    <lineage>
        <taxon>Bacteria</taxon>
        <taxon>Bacillati</taxon>
        <taxon>Bacillota</taxon>
        <taxon>Bacilli</taxon>
        <taxon>Bacillales</taxon>
        <taxon>Paenibacillaceae</taxon>
        <taxon>Aneurinibacillus group</taxon>
        <taxon>Aneurinibacillus</taxon>
    </lineage>
</organism>
<keyword evidence="3 6" id="KW-0812">Transmembrane</keyword>
<evidence type="ECO:0000256" key="5">
    <source>
        <dbReference type="ARBA" id="ARBA00023136"/>
    </source>
</evidence>
<feature type="transmembrane region" description="Helical" evidence="6">
    <location>
        <begin position="6"/>
        <end position="28"/>
    </location>
</feature>
<sequence>MEWLIVLLQIILINLVLSGDNAVVIALACRKLPEEHRKKAVLIGTVGAIVLRIILTLIAAYLLRVPFIEMVGGLLLLWIAIKLLRNDEEKTDIKQGASLWAAVKTIIVADFVMGLDNVLGVAGAAGGNIYLLIAGLALSIPIIVWGSTLIMSLMERFSWLIMLGAAVLGWTAGEMVTNDVFVHRMIQNNDVAELAIPFVAVIVVLVAGRMGGKLETR</sequence>
<keyword evidence="5 6" id="KW-0472">Membrane</keyword>
<dbReference type="InterPro" id="IPR022301">
    <property type="entry name" value="Integral_membrane_YjbE"/>
</dbReference>
<evidence type="ECO:0000256" key="3">
    <source>
        <dbReference type="ARBA" id="ARBA00022692"/>
    </source>
</evidence>